<evidence type="ECO:0000256" key="5">
    <source>
        <dbReference type="SAM" id="MobiDB-lite"/>
    </source>
</evidence>
<dbReference type="OrthoDB" id="16535at2759"/>
<dbReference type="EMBL" id="JAGPXD010000004">
    <property type="protein sequence ID" value="KAH7358993.1"/>
    <property type="molecule type" value="Genomic_DNA"/>
</dbReference>
<dbReference type="InterPro" id="IPR010591">
    <property type="entry name" value="ATP11"/>
</dbReference>
<feature type="region of interest" description="Disordered" evidence="5">
    <location>
        <begin position="86"/>
        <end position="135"/>
    </location>
</feature>
<accession>A0A8K0TIF7</accession>
<dbReference type="GO" id="GO:0005739">
    <property type="term" value="C:mitochondrion"/>
    <property type="evidence" value="ECO:0007669"/>
    <property type="project" value="UniProtKB-SubCell"/>
</dbReference>
<keyword evidence="4" id="KW-0496">Mitochondrion</keyword>
<protein>
    <submittedName>
        <fullName evidence="6">ATP11 protein</fullName>
    </submittedName>
</protein>
<feature type="compositionally biased region" description="Pro residues" evidence="5">
    <location>
        <begin position="101"/>
        <end position="117"/>
    </location>
</feature>
<gene>
    <name evidence="6" type="ORF">B0T11DRAFT_319945</name>
</gene>
<comment type="caution">
    <text evidence="6">The sequence shown here is derived from an EMBL/GenBank/DDBJ whole genome shotgun (WGS) entry which is preliminary data.</text>
</comment>
<dbReference type="PANTHER" id="PTHR13126:SF0">
    <property type="entry name" value="ATP SYNTHASE MITOCHONDRIAL F1 COMPLEX ASSEMBLY FACTOR 1"/>
    <property type="match status" value="1"/>
</dbReference>
<evidence type="ECO:0000256" key="3">
    <source>
        <dbReference type="ARBA" id="ARBA00022946"/>
    </source>
</evidence>
<keyword evidence="7" id="KW-1185">Reference proteome</keyword>
<feature type="compositionally biased region" description="Polar residues" evidence="5">
    <location>
        <begin position="120"/>
        <end position="131"/>
    </location>
</feature>
<evidence type="ECO:0000313" key="6">
    <source>
        <dbReference type="EMBL" id="KAH7358993.1"/>
    </source>
</evidence>
<dbReference type="Proteomes" id="UP000813385">
    <property type="component" value="Unassembled WGS sequence"/>
</dbReference>
<name>A0A8K0TIF7_9PEZI</name>
<dbReference type="GO" id="GO:0033615">
    <property type="term" value="P:mitochondrial proton-transporting ATP synthase complex assembly"/>
    <property type="evidence" value="ECO:0007669"/>
    <property type="project" value="TreeGrafter"/>
</dbReference>
<reference evidence="6" key="1">
    <citation type="journal article" date="2021" name="Nat. Commun.">
        <title>Genetic determinants of endophytism in the Arabidopsis root mycobiome.</title>
        <authorList>
            <person name="Mesny F."/>
            <person name="Miyauchi S."/>
            <person name="Thiergart T."/>
            <person name="Pickel B."/>
            <person name="Atanasova L."/>
            <person name="Karlsson M."/>
            <person name="Huettel B."/>
            <person name="Barry K.W."/>
            <person name="Haridas S."/>
            <person name="Chen C."/>
            <person name="Bauer D."/>
            <person name="Andreopoulos W."/>
            <person name="Pangilinan J."/>
            <person name="LaButti K."/>
            <person name="Riley R."/>
            <person name="Lipzen A."/>
            <person name="Clum A."/>
            <person name="Drula E."/>
            <person name="Henrissat B."/>
            <person name="Kohler A."/>
            <person name="Grigoriev I.V."/>
            <person name="Martin F.M."/>
            <person name="Hacquard S."/>
        </authorList>
    </citation>
    <scope>NUCLEOTIDE SEQUENCE</scope>
    <source>
        <strain evidence="6">MPI-CAGE-AT-0016</strain>
    </source>
</reference>
<evidence type="ECO:0000256" key="1">
    <source>
        <dbReference type="ARBA" id="ARBA00004173"/>
    </source>
</evidence>
<evidence type="ECO:0000313" key="7">
    <source>
        <dbReference type="Proteomes" id="UP000813385"/>
    </source>
</evidence>
<dbReference type="Pfam" id="PF06644">
    <property type="entry name" value="ATP11"/>
    <property type="match status" value="1"/>
</dbReference>
<evidence type="ECO:0000256" key="2">
    <source>
        <dbReference type="ARBA" id="ARBA00009116"/>
    </source>
</evidence>
<sequence length="329" mass="36656">MASLRSPALRQLLISSNKSLRAVNQRRWAQVHDVRFLATTQQPRAIAEKYQDKLDRKAREEGYANAEALRAAYADKIEELKKKATVEIPTIDQAPPTQLHTPPPSPGGSPPPPPPRPVQQKASTSSKTPSSGIKPLADILDLEKARELPAKELTAIWRLRYAHTPNTLSAVINAPTYESMAAAARRNPQFVLPVPRDGQGAEIHFLQWVFDAETRTSSVMFTQLAEFKARGEYAQPHTTITHHVDLADGPAGLVLMQGQLVEGRGASIDDARWLVMCLQRFYGGWDGEGAADPKRLERAVERRRLLEYFSQADPRFSVDKLLEEAERMG</sequence>
<organism evidence="6 7">
    <name type="scientific">Plectosphaerella cucumerina</name>
    <dbReference type="NCBI Taxonomy" id="40658"/>
    <lineage>
        <taxon>Eukaryota</taxon>
        <taxon>Fungi</taxon>
        <taxon>Dikarya</taxon>
        <taxon>Ascomycota</taxon>
        <taxon>Pezizomycotina</taxon>
        <taxon>Sordariomycetes</taxon>
        <taxon>Hypocreomycetidae</taxon>
        <taxon>Glomerellales</taxon>
        <taxon>Plectosphaerellaceae</taxon>
        <taxon>Plectosphaerella</taxon>
    </lineage>
</organism>
<proteinExistence type="inferred from homology"/>
<dbReference type="PANTHER" id="PTHR13126">
    <property type="entry name" value="CHAPERONE ATP11"/>
    <property type="match status" value="1"/>
</dbReference>
<keyword evidence="3" id="KW-0809">Transit peptide</keyword>
<comment type="similarity">
    <text evidence="2">Belongs to the ATP11 family.</text>
</comment>
<comment type="subcellular location">
    <subcellularLocation>
        <location evidence="1">Mitochondrion</location>
    </subcellularLocation>
</comment>
<dbReference type="AlphaFoldDB" id="A0A8K0TIF7"/>
<evidence type="ECO:0000256" key="4">
    <source>
        <dbReference type="ARBA" id="ARBA00023128"/>
    </source>
</evidence>